<dbReference type="EC" id="1.8.3.2" evidence="6"/>
<protein>
    <recommendedName>
        <fullName evidence="6">Sulfhydryl oxidase</fullName>
        <ecNumber evidence="6">1.8.3.2</ecNumber>
    </recommendedName>
</protein>
<evidence type="ECO:0000313" key="9">
    <source>
        <dbReference type="Proteomes" id="UP000288805"/>
    </source>
</evidence>
<comment type="caution">
    <text evidence="8">The sequence shown here is derived from an EMBL/GenBank/DDBJ whole genome shotgun (WGS) entry which is preliminary data.</text>
</comment>
<gene>
    <name evidence="8" type="primary">ERV1_3</name>
    <name evidence="8" type="ORF">CK203_109753</name>
</gene>
<dbReference type="PANTHER" id="PTHR12645:SF0">
    <property type="entry name" value="FAD-LINKED SULFHYDRYL OXIDASE ALR"/>
    <property type="match status" value="1"/>
</dbReference>
<evidence type="ECO:0000256" key="5">
    <source>
        <dbReference type="ARBA" id="ARBA00023157"/>
    </source>
</evidence>
<dbReference type="Gene3D" id="1.20.120.310">
    <property type="entry name" value="ERV/ALR sulfhydryl oxidase domain"/>
    <property type="match status" value="1"/>
</dbReference>
<name>A0A438DLK8_VITVI</name>
<keyword evidence="2 6" id="KW-0285">Flavoprotein</keyword>
<keyword evidence="6" id="KW-0812">Transmembrane</keyword>
<dbReference type="EMBL" id="QGNW01001573">
    <property type="protein sequence ID" value="RVW36336.1"/>
    <property type="molecule type" value="Genomic_DNA"/>
</dbReference>
<dbReference type="Proteomes" id="UP000288805">
    <property type="component" value="Unassembled WGS sequence"/>
</dbReference>
<dbReference type="GO" id="GO:0016971">
    <property type="term" value="F:flavin-dependent sulfhydryl oxidase activity"/>
    <property type="evidence" value="ECO:0007669"/>
    <property type="project" value="InterPro"/>
</dbReference>
<evidence type="ECO:0000256" key="6">
    <source>
        <dbReference type="RuleBase" id="RU371123"/>
    </source>
</evidence>
<evidence type="ECO:0000256" key="4">
    <source>
        <dbReference type="ARBA" id="ARBA00023002"/>
    </source>
</evidence>
<sequence length="151" mass="16338">MVGASSSWSRALVQISPSTFSVIGIAISIGVSVLGAACLGTTLRALGYYFSGLEGKSANHVSEVELGRATWTFLHTLAAQVCLNLLLWRANPVQAGSQAEFSQWLCHVHNVVNRSLNKPIFPCKRVDARWGKLKCELRACYLQGTPDFGEG</sequence>
<dbReference type="PROSITE" id="PS51324">
    <property type="entry name" value="ERV_ALR"/>
    <property type="match status" value="1"/>
</dbReference>
<dbReference type="PANTHER" id="PTHR12645">
    <property type="entry name" value="ALR/ERV"/>
    <property type="match status" value="1"/>
</dbReference>
<evidence type="ECO:0000256" key="3">
    <source>
        <dbReference type="ARBA" id="ARBA00022827"/>
    </source>
</evidence>
<reference evidence="8 9" key="1">
    <citation type="journal article" date="2018" name="PLoS Genet.">
        <title>Population sequencing reveals clonal diversity and ancestral inbreeding in the grapevine cultivar Chardonnay.</title>
        <authorList>
            <person name="Roach M.J."/>
            <person name="Johnson D.L."/>
            <person name="Bohlmann J."/>
            <person name="van Vuuren H.J."/>
            <person name="Jones S.J."/>
            <person name="Pretorius I.S."/>
            <person name="Schmidt S.A."/>
            <person name="Borneman A.R."/>
        </authorList>
    </citation>
    <scope>NUCLEOTIDE SEQUENCE [LARGE SCALE GENOMIC DNA]</scope>
    <source>
        <strain evidence="9">cv. Chardonnay</strain>
        <tissue evidence="8">Leaf</tissue>
    </source>
</reference>
<proteinExistence type="predicted"/>
<comment type="cofactor">
    <cofactor evidence="1 6">
        <name>FAD</name>
        <dbReference type="ChEBI" id="CHEBI:57692"/>
    </cofactor>
</comment>
<evidence type="ECO:0000259" key="7">
    <source>
        <dbReference type="PROSITE" id="PS51324"/>
    </source>
</evidence>
<keyword evidence="6" id="KW-1133">Transmembrane helix</keyword>
<organism evidence="8 9">
    <name type="scientific">Vitis vinifera</name>
    <name type="common">Grape</name>
    <dbReference type="NCBI Taxonomy" id="29760"/>
    <lineage>
        <taxon>Eukaryota</taxon>
        <taxon>Viridiplantae</taxon>
        <taxon>Streptophyta</taxon>
        <taxon>Embryophyta</taxon>
        <taxon>Tracheophyta</taxon>
        <taxon>Spermatophyta</taxon>
        <taxon>Magnoliopsida</taxon>
        <taxon>eudicotyledons</taxon>
        <taxon>Gunneridae</taxon>
        <taxon>Pentapetalae</taxon>
        <taxon>rosids</taxon>
        <taxon>Vitales</taxon>
        <taxon>Vitaceae</taxon>
        <taxon>Viteae</taxon>
        <taxon>Vitis</taxon>
    </lineage>
</organism>
<evidence type="ECO:0000256" key="2">
    <source>
        <dbReference type="ARBA" id="ARBA00022630"/>
    </source>
</evidence>
<dbReference type="InterPro" id="IPR036774">
    <property type="entry name" value="ERV/ALR_sulphydryl_oxid_sf"/>
</dbReference>
<keyword evidence="3 6" id="KW-0274">FAD</keyword>
<keyword evidence="5" id="KW-1015">Disulfide bond</keyword>
<dbReference type="Pfam" id="PF04777">
    <property type="entry name" value="Evr1_Alr"/>
    <property type="match status" value="1"/>
</dbReference>
<dbReference type="AlphaFoldDB" id="A0A438DLK8"/>
<keyword evidence="6" id="KW-0472">Membrane</keyword>
<comment type="catalytic activity">
    <reaction evidence="6">
        <text>2 R'C(R)SH + O2 = R'C(R)S-S(R)CR' + H2O2</text>
        <dbReference type="Rhea" id="RHEA:17357"/>
        <dbReference type="ChEBI" id="CHEBI:15379"/>
        <dbReference type="ChEBI" id="CHEBI:16240"/>
        <dbReference type="ChEBI" id="CHEBI:16520"/>
        <dbReference type="ChEBI" id="CHEBI:17412"/>
        <dbReference type="EC" id="1.8.3.2"/>
    </reaction>
</comment>
<evidence type="ECO:0000256" key="1">
    <source>
        <dbReference type="ARBA" id="ARBA00001974"/>
    </source>
</evidence>
<evidence type="ECO:0000313" key="8">
    <source>
        <dbReference type="EMBL" id="RVW36336.1"/>
    </source>
</evidence>
<feature type="transmembrane region" description="Helical" evidence="6">
    <location>
        <begin position="20"/>
        <end position="43"/>
    </location>
</feature>
<dbReference type="InterPro" id="IPR039799">
    <property type="entry name" value="ALR/ERV"/>
</dbReference>
<feature type="domain" description="ERV/ALR sulfhydryl oxidase" evidence="7">
    <location>
        <begin position="32"/>
        <end position="130"/>
    </location>
</feature>
<keyword evidence="4 6" id="KW-0560">Oxidoreductase</keyword>
<dbReference type="SUPFAM" id="SSF69000">
    <property type="entry name" value="FAD-dependent thiol oxidase"/>
    <property type="match status" value="1"/>
</dbReference>
<accession>A0A438DLK8</accession>
<dbReference type="InterPro" id="IPR017905">
    <property type="entry name" value="ERV/ALR_sulphydryl_oxidase"/>
</dbReference>